<dbReference type="GO" id="GO:0070181">
    <property type="term" value="F:small ribosomal subunit rRNA binding"/>
    <property type="evidence" value="ECO:0007669"/>
    <property type="project" value="TreeGrafter"/>
</dbReference>
<dbReference type="InterPro" id="IPR036510">
    <property type="entry name" value="Ribosomal_bS20_sf"/>
</dbReference>
<feature type="compositionally biased region" description="Basic residues" evidence="6">
    <location>
        <begin position="15"/>
        <end position="25"/>
    </location>
</feature>
<dbReference type="PANTHER" id="PTHR33398">
    <property type="entry name" value="30S RIBOSOMAL PROTEIN S20"/>
    <property type="match status" value="1"/>
</dbReference>
<dbReference type="EMBL" id="UOEY01000028">
    <property type="protein sequence ID" value="VAW36689.1"/>
    <property type="molecule type" value="Genomic_DNA"/>
</dbReference>
<evidence type="ECO:0000256" key="6">
    <source>
        <dbReference type="SAM" id="MobiDB-lite"/>
    </source>
</evidence>
<dbReference type="GO" id="GO:0015935">
    <property type="term" value="C:small ribosomal subunit"/>
    <property type="evidence" value="ECO:0007669"/>
    <property type="project" value="TreeGrafter"/>
</dbReference>
<reference evidence="7" key="1">
    <citation type="submission" date="2018-06" db="EMBL/GenBank/DDBJ databases">
        <authorList>
            <person name="Zhirakovskaya E."/>
        </authorList>
    </citation>
    <scope>NUCLEOTIDE SEQUENCE</scope>
</reference>
<accession>A0A3B0VIR1</accession>
<name>A0A3B0VIR1_9ZZZZ</name>
<evidence type="ECO:0000256" key="5">
    <source>
        <dbReference type="ARBA" id="ARBA00023274"/>
    </source>
</evidence>
<sequence length="90" mass="10158">MANHKSALKRDRQSKVRRLRNRTNKSRMSGAVRQVEEALVAGSEEQANEALKRAIPIIQKTAGKGSIHKKTASRKVSRLTRRVNRMQPIA</sequence>
<dbReference type="InterPro" id="IPR002583">
    <property type="entry name" value="Ribosomal_bS20"/>
</dbReference>
<dbReference type="Gene3D" id="1.20.58.110">
    <property type="entry name" value="Ribosomal protein S20"/>
    <property type="match status" value="1"/>
</dbReference>
<keyword evidence="2" id="KW-0699">rRNA-binding</keyword>
<dbReference type="SUPFAM" id="SSF46992">
    <property type="entry name" value="Ribosomal protein S20"/>
    <property type="match status" value="1"/>
</dbReference>
<evidence type="ECO:0000256" key="3">
    <source>
        <dbReference type="ARBA" id="ARBA00022884"/>
    </source>
</evidence>
<gene>
    <name evidence="7" type="ORF">MNBD_DELTA04-1427</name>
</gene>
<dbReference type="GO" id="GO:0003735">
    <property type="term" value="F:structural constituent of ribosome"/>
    <property type="evidence" value="ECO:0007669"/>
    <property type="project" value="InterPro"/>
</dbReference>
<evidence type="ECO:0000313" key="7">
    <source>
        <dbReference type="EMBL" id="VAW36689.1"/>
    </source>
</evidence>
<proteinExistence type="inferred from homology"/>
<feature type="region of interest" description="Disordered" evidence="6">
    <location>
        <begin position="1"/>
        <end position="32"/>
    </location>
</feature>
<dbReference type="GO" id="GO:0006412">
    <property type="term" value="P:translation"/>
    <property type="evidence" value="ECO:0007669"/>
    <property type="project" value="InterPro"/>
</dbReference>
<evidence type="ECO:0000256" key="1">
    <source>
        <dbReference type="ARBA" id="ARBA00007634"/>
    </source>
</evidence>
<dbReference type="GO" id="GO:0005829">
    <property type="term" value="C:cytosol"/>
    <property type="evidence" value="ECO:0007669"/>
    <property type="project" value="TreeGrafter"/>
</dbReference>
<dbReference type="NCBIfam" id="TIGR00029">
    <property type="entry name" value="S20"/>
    <property type="match status" value="1"/>
</dbReference>
<dbReference type="Pfam" id="PF01649">
    <property type="entry name" value="Ribosomal_S20p"/>
    <property type="match status" value="1"/>
</dbReference>
<dbReference type="PANTHER" id="PTHR33398:SF1">
    <property type="entry name" value="SMALL RIBOSOMAL SUBUNIT PROTEIN BS20C"/>
    <property type="match status" value="1"/>
</dbReference>
<organism evidence="7">
    <name type="scientific">hydrothermal vent metagenome</name>
    <dbReference type="NCBI Taxonomy" id="652676"/>
    <lineage>
        <taxon>unclassified sequences</taxon>
        <taxon>metagenomes</taxon>
        <taxon>ecological metagenomes</taxon>
    </lineage>
</organism>
<dbReference type="HAMAP" id="MF_00500">
    <property type="entry name" value="Ribosomal_bS20"/>
    <property type="match status" value="1"/>
</dbReference>
<evidence type="ECO:0000256" key="4">
    <source>
        <dbReference type="ARBA" id="ARBA00022980"/>
    </source>
</evidence>
<evidence type="ECO:0000256" key="2">
    <source>
        <dbReference type="ARBA" id="ARBA00022730"/>
    </source>
</evidence>
<keyword evidence="3" id="KW-0694">RNA-binding</keyword>
<comment type="similarity">
    <text evidence="1">Belongs to the bacterial ribosomal protein bS20 family.</text>
</comment>
<protein>
    <submittedName>
        <fullName evidence="7">SSU ribosomal protein S20p</fullName>
    </submittedName>
</protein>
<keyword evidence="5" id="KW-0687">Ribonucleoprotein</keyword>
<keyword evidence="4 7" id="KW-0689">Ribosomal protein</keyword>
<dbReference type="AlphaFoldDB" id="A0A3B0VIR1"/>